<evidence type="ECO:0000256" key="2">
    <source>
        <dbReference type="ARBA" id="ARBA00023125"/>
    </source>
</evidence>
<keyword evidence="2" id="KW-0238">DNA-binding</keyword>
<keyword evidence="3" id="KW-0804">Transcription</keyword>
<keyword evidence="1" id="KW-0805">Transcription regulation</keyword>
<evidence type="ECO:0000256" key="3">
    <source>
        <dbReference type="ARBA" id="ARBA00023163"/>
    </source>
</evidence>
<keyword evidence="7" id="KW-1185">Reference proteome</keyword>
<dbReference type="InterPro" id="IPR019887">
    <property type="entry name" value="Tscrpt_reg_AsnC/Lrp_C"/>
</dbReference>
<feature type="domain" description="HTH asnC-type" evidence="5">
    <location>
        <begin position="1"/>
        <end position="41"/>
    </location>
</feature>
<name>A0ABP6V720_9ACTN</name>
<dbReference type="PRINTS" id="PR00033">
    <property type="entry name" value="HTHASNC"/>
</dbReference>
<dbReference type="InterPro" id="IPR036390">
    <property type="entry name" value="WH_DNA-bd_sf"/>
</dbReference>
<dbReference type="Pfam" id="PF13412">
    <property type="entry name" value="HTH_24"/>
    <property type="match status" value="1"/>
</dbReference>
<dbReference type="SMART" id="SM00344">
    <property type="entry name" value="HTH_ASNC"/>
    <property type="match status" value="2"/>
</dbReference>
<evidence type="ECO:0000259" key="4">
    <source>
        <dbReference type="Pfam" id="PF01037"/>
    </source>
</evidence>
<dbReference type="InterPro" id="IPR036388">
    <property type="entry name" value="WH-like_DNA-bd_sf"/>
</dbReference>
<dbReference type="Gene3D" id="3.30.70.920">
    <property type="match status" value="2"/>
</dbReference>
<evidence type="ECO:0000259" key="5">
    <source>
        <dbReference type="Pfam" id="PF13404"/>
    </source>
</evidence>
<evidence type="ECO:0000256" key="1">
    <source>
        <dbReference type="ARBA" id="ARBA00023015"/>
    </source>
</evidence>
<dbReference type="SUPFAM" id="SSF46785">
    <property type="entry name" value="Winged helix' DNA-binding domain"/>
    <property type="match status" value="2"/>
</dbReference>
<dbReference type="SUPFAM" id="SSF54909">
    <property type="entry name" value="Dimeric alpha+beta barrel"/>
    <property type="match status" value="2"/>
</dbReference>
<proteinExistence type="predicted"/>
<dbReference type="Pfam" id="PF13404">
    <property type="entry name" value="HTH_AsnC-type"/>
    <property type="match status" value="1"/>
</dbReference>
<dbReference type="Gene3D" id="1.10.10.10">
    <property type="entry name" value="Winged helix-like DNA-binding domain superfamily/Winged helix DNA-binding domain"/>
    <property type="match status" value="2"/>
</dbReference>
<dbReference type="Proteomes" id="UP001500630">
    <property type="component" value="Unassembled WGS sequence"/>
</dbReference>
<reference evidence="7" key="1">
    <citation type="journal article" date="2019" name="Int. J. Syst. Evol. Microbiol.">
        <title>The Global Catalogue of Microorganisms (GCM) 10K type strain sequencing project: providing services to taxonomists for standard genome sequencing and annotation.</title>
        <authorList>
            <consortium name="The Broad Institute Genomics Platform"/>
            <consortium name="The Broad Institute Genome Sequencing Center for Infectious Disease"/>
            <person name="Wu L."/>
            <person name="Ma J."/>
        </authorList>
    </citation>
    <scope>NUCLEOTIDE SEQUENCE [LARGE SCALE GENOMIC DNA]</scope>
    <source>
        <strain evidence="7">JCM 17326</strain>
    </source>
</reference>
<organism evidence="6 7">
    <name type="scientific">Nonomuraea rosea</name>
    <dbReference type="NCBI Taxonomy" id="638574"/>
    <lineage>
        <taxon>Bacteria</taxon>
        <taxon>Bacillati</taxon>
        <taxon>Actinomycetota</taxon>
        <taxon>Actinomycetes</taxon>
        <taxon>Streptosporangiales</taxon>
        <taxon>Streptosporangiaceae</taxon>
        <taxon>Nonomuraea</taxon>
    </lineage>
</organism>
<dbReference type="PANTHER" id="PTHR30154">
    <property type="entry name" value="LEUCINE-RESPONSIVE REGULATORY PROTEIN"/>
    <property type="match status" value="1"/>
</dbReference>
<dbReference type="InterPro" id="IPR011008">
    <property type="entry name" value="Dimeric_a/b-barrel"/>
</dbReference>
<protein>
    <submittedName>
        <fullName evidence="6">AsnC family transcriptional regulator</fullName>
    </submittedName>
</protein>
<gene>
    <name evidence="6" type="ORF">GCM10022419_002740</name>
</gene>
<comment type="caution">
    <text evidence="6">The sequence shown here is derived from an EMBL/GenBank/DDBJ whole genome shotgun (WGS) entry which is preliminary data.</text>
</comment>
<dbReference type="InterPro" id="IPR000485">
    <property type="entry name" value="AsnC-type_HTH_dom"/>
</dbReference>
<dbReference type="InterPro" id="IPR019888">
    <property type="entry name" value="Tscrpt_reg_AsnC-like"/>
</dbReference>
<evidence type="ECO:0000313" key="7">
    <source>
        <dbReference type="Proteomes" id="UP001500630"/>
    </source>
</evidence>
<feature type="domain" description="Transcription regulator AsnC/Lrp ligand binding" evidence="4">
    <location>
        <begin position="239"/>
        <end position="306"/>
    </location>
</feature>
<evidence type="ECO:0000313" key="6">
    <source>
        <dbReference type="EMBL" id="GAA3527424.1"/>
    </source>
</evidence>
<sequence>MDVLDRRLVAALQVSPRASWGELGRAVGEHERTVARRLQRLITEGMVRVTAIYDDLRTGHGRPAHLHVHVRPGTAGQVAKALADRPDTRSVYSLTGAADLGCELVPPSRDDLHHILSSQISEIDGVLQTQTQVVLHTFRTVAEWHAPYLTEQEIAELRPAPLPDCLPDEEGLSPLEQEIAELLAADGRIAFTAVAERLDISVPTARRRVTSLIERRLLLPRAEVEPALLGLEVEAMLWLKVRPYGLDLVGQRLAAHPNVRYCAATSGTHSLIVQVVAAHEADLYRFMTGVVGRHDEITDSDLTLITRAYKRGHLHKSGLLTLDSPDDPLHHPLDNPLHHPLDNSLHHPLDHPLDHRWERTP</sequence>
<feature type="domain" description="Transcription regulator AsnC/Lrp ligand binding" evidence="4">
    <location>
        <begin position="67"/>
        <end position="137"/>
    </location>
</feature>
<dbReference type="PANTHER" id="PTHR30154:SF34">
    <property type="entry name" value="TRANSCRIPTIONAL REGULATOR AZLB"/>
    <property type="match status" value="1"/>
</dbReference>
<accession>A0ABP6V720</accession>
<dbReference type="EMBL" id="BAABDQ010000001">
    <property type="protein sequence ID" value="GAA3527424.1"/>
    <property type="molecule type" value="Genomic_DNA"/>
</dbReference>
<dbReference type="RefSeq" id="WP_345557756.1">
    <property type="nucleotide sequence ID" value="NZ_BAABDQ010000001.1"/>
</dbReference>
<dbReference type="Pfam" id="PF01037">
    <property type="entry name" value="AsnC_trans_reg"/>
    <property type="match status" value="2"/>
</dbReference>